<proteinExistence type="predicted"/>
<dbReference type="PANTHER" id="PTHR35868:SF4">
    <property type="entry name" value="DUF2804 DOMAIN-CONTAINING PROTEIN"/>
    <property type="match status" value="1"/>
</dbReference>
<evidence type="ECO:0008006" key="3">
    <source>
        <dbReference type="Google" id="ProtNLM"/>
    </source>
</evidence>
<dbReference type="PANTHER" id="PTHR35868">
    <property type="entry name" value="DUF2804 DOMAIN-CONTAINING PROTEIN-RELATED"/>
    <property type="match status" value="1"/>
</dbReference>
<dbReference type="AlphaFoldDB" id="A0AAN0Y862"/>
<dbReference type="GeneID" id="70914954"/>
<protein>
    <recommendedName>
        <fullName evidence="3">DUF2804 domain-containing protein</fullName>
    </recommendedName>
</protein>
<dbReference type="Proteomes" id="UP000092741">
    <property type="component" value="Chromosome 2"/>
</dbReference>
<dbReference type="EMBL" id="CP016346">
    <property type="protein sequence ID" value="ANQ15566.1"/>
    <property type="molecule type" value="Genomic_DNA"/>
</dbReference>
<gene>
    <name evidence="1" type="ORF">BA890_22985</name>
</gene>
<keyword evidence="2" id="KW-1185">Reference proteome</keyword>
<reference evidence="1 2" key="1">
    <citation type="submission" date="2016-07" db="EMBL/GenBank/DDBJ databases">
        <title>Developing Vibrio natriegens as a novel, fast-growing host for biotechnology.</title>
        <authorList>
            <person name="Weinstock M.T."/>
            <person name="Hesek E.D."/>
            <person name="Wilson C.M."/>
            <person name="Gibson D.G."/>
        </authorList>
    </citation>
    <scope>NUCLEOTIDE SEQUENCE [LARGE SCALE GENOMIC DNA]</scope>
    <source>
        <strain evidence="1 2">ATCC 14048</strain>
    </source>
</reference>
<evidence type="ECO:0000313" key="2">
    <source>
        <dbReference type="Proteomes" id="UP000092741"/>
    </source>
</evidence>
<dbReference type="KEGG" id="vna:PN96_19140"/>
<evidence type="ECO:0000313" key="1">
    <source>
        <dbReference type="EMBL" id="ANQ15566.1"/>
    </source>
</evidence>
<name>A0AAN0Y862_VIBNA</name>
<accession>A0AAN0Y862</accession>
<dbReference type="InterPro" id="IPR021243">
    <property type="entry name" value="DUF2804"/>
</dbReference>
<dbReference type="Pfam" id="PF10974">
    <property type="entry name" value="DUF2804"/>
    <property type="match status" value="1"/>
</dbReference>
<sequence>MTSRTPLESFIQTDGTPTFGHLEAMPKSLQLDRFEYRNEMDRPASRLRKYFGYKQFQFVSLVTPEYLIGIAIADIRYLASGFCYLYDIKNNELVEQQWLKPFNLGYQTEPSSWSSSATLADDAIQFSIQEGTWHVHFVSGSVNAVISLHPEPQSSPLMLCTPTGYSGWTYTQKHNGLSVAGNLFILGQEQDLSKVSAGYDFSAGYMRRETSWRWASINHMQDSDRLGLNLAVGVNETGYCENVLWVNGERHLLAPVHFHFSRNNPHEEWKITSQDGRVELNFTPLNCRSERKNFWLLKSNFRQYMGHFNGFVIDGNGKKHELNEVVGLTEDHYAKW</sequence>
<organism evidence="1 2">
    <name type="scientific">Vibrio natriegens NBRC 15636 = ATCC 14048 = DSM 759</name>
    <dbReference type="NCBI Taxonomy" id="1219067"/>
    <lineage>
        <taxon>Bacteria</taxon>
        <taxon>Pseudomonadati</taxon>
        <taxon>Pseudomonadota</taxon>
        <taxon>Gammaproteobacteria</taxon>
        <taxon>Vibrionales</taxon>
        <taxon>Vibrionaceae</taxon>
        <taxon>Vibrio</taxon>
    </lineage>
</organism>
<dbReference type="RefSeq" id="WP_020333801.1">
    <property type="nucleotide sequence ID" value="NZ_ATFJ01000012.1"/>
</dbReference>